<dbReference type="Proteomes" id="UP001479290">
    <property type="component" value="Unassembled WGS sequence"/>
</dbReference>
<comment type="caution">
    <text evidence="1">The sequence shown here is derived from an EMBL/GenBank/DDBJ whole genome shotgun (WGS) entry which is preliminary data.</text>
</comment>
<gene>
    <name evidence="1" type="ORF">ABG768_012510</name>
</gene>
<evidence type="ECO:0000313" key="1">
    <source>
        <dbReference type="EMBL" id="KAK9979064.1"/>
    </source>
</evidence>
<organism evidence="1 2">
    <name type="scientific">Culter alburnus</name>
    <name type="common">Topmouth culter</name>
    <dbReference type="NCBI Taxonomy" id="194366"/>
    <lineage>
        <taxon>Eukaryota</taxon>
        <taxon>Metazoa</taxon>
        <taxon>Chordata</taxon>
        <taxon>Craniata</taxon>
        <taxon>Vertebrata</taxon>
        <taxon>Euteleostomi</taxon>
        <taxon>Actinopterygii</taxon>
        <taxon>Neopterygii</taxon>
        <taxon>Teleostei</taxon>
        <taxon>Ostariophysi</taxon>
        <taxon>Cypriniformes</taxon>
        <taxon>Xenocyprididae</taxon>
        <taxon>Xenocypridinae</taxon>
        <taxon>Culter</taxon>
    </lineage>
</organism>
<dbReference type="EMBL" id="JAWDJR010000002">
    <property type="protein sequence ID" value="KAK9979064.1"/>
    <property type="molecule type" value="Genomic_DNA"/>
</dbReference>
<evidence type="ECO:0000313" key="2">
    <source>
        <dbReference type="Proteomes" id="UP001479290"/>
    </source>
</evidence>
<proteinExistence type="predicted"/>
<name>A0AAW2B285_CULAL</name>
<reference evidence="1 2" key="1">
    <citation type="submission" date="2024-05" db="EMBL/GenBank/DDBJ databases">
        <title>A high-quality chromosomal-level genome assembly of Topmouth culter (Culter alburnus).</title>
        <authorList>
            <person name="Zhao H."/>
        </authorList>
    </citation>
    <scope>NUCLEOTIDE SEQUENCE [LARGE SCALE GENOMIC DNA]</scope>
    <source>
        <strain evidence="1">CATC2023</strain>
        <tissue evidence="1">Muscle</tissue>
    </source>
</reference>
<keyword evidence="2" id="KW-1185">Reference proteome</keyword>
<protein>
    <submittedName>
        <fullName evidence="1">Uncharacterized protein</fullName>
    </submittedName>
</protein>
<accession>A0AAW2B285</accession>
<sequence length="99" mass="11311">MAQNKHSRVILSDVAFQTVAFNRAAELSFIPQQVQLNRTSLTQPWDWCVPASCVCVCVYACCGDIVERFLTARWLLCAAWISDPWRTCNHQWLGSFLCN</sequence>
<dbReference type="AlphaFoldDB" id="A0AAW2B285"/>